<evidence type="ECO:0000256" key="1">
    <source>
        <dbReference type="SAM" id="MobiDB-lite"/>
    </source>
</evidence>
<dbReference type="RefSeq" id="WP_125242427.1">
    <property type="nucleotide sequence ID" value="NZ_RSED01000004.1"/>
</dbReference>
<sequence length="118" mass="12538">MTQERSTPRPQPAAQSPQGAAPDEQRDSFDPSGPHGGFGGAGGTQGSVYGDTEAHEEGASEQRLEHEAWQRDPSKDKRGGVIAGETGPYGDYGEIQDHQGGYWYGGGDKRPTAPAKRK</sequence>
<protein>
    <submittedName>
        <fullName evidence="2">Uncharacterized protein</fullName>
    </submittedName>
</protein>
<dbReference type="Proteomes" id="UP000269265">
    <property type="component" value="Unassembled WGS sequence"/>
</dbReference>
<organism evidence="2 3">
    <name type="scientific">Aquabacterium soli</name>
    <dbReference type="NCBI Taxonomy" id="2493092"/>
    <lineage>
        <taxon>Bacteria</taxon>
        <taxon>Pseudomonadati</taxon>
        <taxon>Pseudomonadota</taxon>
        <taxon>Betaproteobacteria</taxon>
        <taxon>Burkholderiales</taxon>
        <taxon>Aquabacterium</taxon>
    </lineage>
</organism>
<evidence type="ECO:0000313" key="2">
    <source>
        <dbReference type="EMBL" id="RRS05208.1"/>
    </source>
</evidence>
<reference evidence="2 3" key="1">
    <citation type="submission" date="2018-12" db="EMBL/GenBank/DDBJ databases">
        <title>The whole draft genome of Aquabacterium sp. SJQ9.</title>
        <authorList>
            <person name="Sun L."/>
            <person name="Gao X."/>
            <person name="Chen W."/>
            <person name="Huang K."/>
        </authorList>
    </citation>
    <scope>NUCLEOTIDE SEQUENCE [LARGE SCALE GENOMIC DNA]</scope>
    <source>
        <strain evidence="2 3">SJQ9</strain>
    </source>
</reference>
<accession>A0A3R8SAJ3</accession>
<name>A0A3R8SAJ3_9BURK</name>
<feature type="compositionally biased region" description="Basic and acidic residues" evidence="1">
    <location>
        <begin position="52"/>
        <end position="79"/>
    </location>
</feature>
<dbReference type="AlphaFoldDB" id="A0A3R8SAJ3"/>
<dbReference type="EMBL" id="RSED01000004">
    <property type="protein sequence ID" value="RRS05208.1"/>
    <property type="molecule type" value="Genomic_DNA"/>
</dbReference>
<feature type="compositionally biased region" description="Low complexity" evidence="1">
    <location>
        <begin position="12"/>
        <end position="22"/>
    </location>
</feature>
<keyword evidence="3" id="KW-1185">Reference proteome</keyword>
<proteinExistence type="predicted"/>
<comment type="caution">
    <text evidence="2">The sequence shown here is derived from an EMBL/GenBank/DDBJ whole genome shotgun (WGS) entry which is preliminary data.</text>
</comment>
<evidence type="ECO:0000313" key="3">
    <source>
        <dbReference type="Proteomes" id="UP000269265"/>
    </source>
</evidence>
<gene>
    <name evidence="2" type="ORF">EIP75_06525</name>
</gene>
<feature type="compositionally biased region" description="Gly residues" evidence="1">
    <location>
        <begin position="34"/>
        <end position="45"/>
    </location>
</feature>
<feature type="region of interest" description="Disordered" evidence="1">
    <location>
        <begin position="1"/>
        <end position="118"/>
    </location>
</feature>